<dbReference type="AlphaFoldDB" id="A0A829EY99"/>
<dbReference type="Proteomes" id="UP000013834">
    <property type="component" value="Unassembled WGS sequence"/>
</dbReference>
<accession>A0A829EY99</accession>
<dbReference type="InterPro" id="IPR049982">
    <property type="entry name" value="EF0163-like"/>
</dbReference>
<protein>
    <recommendedName>
        <fullName evidence="3">Lipoprotein</fullName>
    </recommendedName>
</protein>
<proteinExistence type="predicted"/>
<sequence>MKKGIILVFSWLCLIGLTGCHWFSSEKQKTQLRTTEETIEAVKETSGTLQSTESNSQIGSLEDETAQQMQIDEMTKNFLKDFARKWSNFTDVYKRNQAVRDYMTDRCIKDNSIDVDPHVQMKTTGKLYQVTQDIENPDQYLLFGEETMNKVTQFVLLQLKVDQEAQKIDAIKIYYVRSAY</sequence>
<dbReference type="EMBL" id="AIVF01000035">
    <property type="protein sequence ID" value="EOG24165.1"/>
    <property type="molecule type" value="Genomic_DNA"/>
</dbReference>
<dbReference type="NCBIfam" id="NF042930">
    <property type="entry name" value="EF0163_fam"/>
    <property type="match status" value="1"/>
</dbReference>
<organism evidence="1 2">
    <name type="scientific">Enterococcus faecium EnGen0180</name>
    <dbReference type="NCBI Taxonomy" id="1157475"/>
    <lineage>
        <taxon>Bacteria</taxon>
        <taxon>Bacillati</taxon>
        <taxon>Bacillota</taxon>
        <taxon>Bacilli</taxon>
        <taxon>Lactobacillales</taxon>
        <taxon>Enterococcaceae</taxon>
        <taxon>Enterococcus</taxon>
    </lineage>
</organism>
<evidence type="ECO:0000313" key="2">
    <source>
        <dbReference type="Proteomes" id="UP000013834"/>
    </source>
</evidence>
<comment type="caution">
    <text evidence="1">The sequence shown here is derived from an EMBL/GenBank/DDBJ whole genome shotgun (WGS) entry which is preliminary data.</text>
</comment>
<dbReference type="RefSeq" id="WP_010710550.1">
    <property type="nucleotide sequence ID" value="NZ_KB948134.1"/>
</dbReference>
<reference evidence="1 2" key="1">
    <citation type="submission" date="2013-02" db="EMBL/GenBank/DDBJ databases">
        <title>The Genome Sequence of Enterococcus faecium VRE_84.</title>
        <authorList>
            <consortium name="The Broad Institute Genome Sequencing Platform"/>
            <consortium name="The Broad Institute Genome Sequencing Center for Infectious Disease"/>
            <person name="Earl A.M."/>
            <person name="Gilmore M.S."/>
            <person name="Lebreton F."/>
            <person name="Hammerum A.M."/>
            <person name="Jensen L.B."/>
            <person name="Guardabassi L."/>
            <person name="Walker B."/>
            <person name="Young S.K."/>
            <person name="Zeng Q."/>
            <person name="Gargeya S."/>
            <person name="Fitzgerald M."/>
            <person name="Haas B."/>
            <person name="Abouelleil A."/>
            <person name="Alvarado L."/>
            <person name="Arachchi H.M."/>
            <person name="Berlin A.M."/>
            <person name="Chapman S.B."/>
            <person name="Dewar J."/>
            <person name="Goldberg J."/>
            <person name="Griggs A."/>
            <person name="Gujja S."/>
            <person name="Hansen M."/>
            <person name="Howarth C."/>
            <person name="Imamovic A."/>
            <person name="Larimer J."/>
            <person name="McCowan C."/>
            <person name="Murphy C."/>
            <person name="Neiman D."/>
            <person name="Pearson M."/>
            <person name="Priest M."/>
            <person name="Roberts A."/>
            <person name="Saif S."/>
            <person name="Shea T."/>
            <person name="Sisk P."/>
            <person name="Sykes S."/>
            <person name="Wortman J."/>
            <person name="Nusbaum C."/>
            <person name="Birren B."/>
        </authorList>
    </citation>
    <scope>NUCLEOTIDE SEQUENCE [LARGE SCALE GENOMIC DNA]</scope>
    <source>
        <strain evidence="1 2">VRE 84</strain>
    </source>
</reference>
<dbReference type="PROSITE" id="PS51257">
    <property type="entry name" value="PROKAR_LIPOPROTEIN"/>
    <property type="match status" value="1"/>
</dbReference>
<name>A0A829EY99_ENTFC</name>
<evidence type="ECO:0000313" key="1">
    <source>
        <dbReference type="EMBL" id="EOG24165.1"/>
    </source>
</evidence>
<evidence type="ECO:0008006" key="3">
    <source>
        <dbReference type="Google" id="ProtNLM"/>
    </source>
</evidence>
<gene>
    <name evidence="1" type="ORF">SMG_01926</name>
</gene>